<feature type="binding site" evidence="6">
    <location>
        <position position="236"/>
    </location>
    <ligand>
        <name>Mg(2+)</name>
        <dbReference type="ChEBI" id="CHEBI:18420"/>
        <label>1</label>
    </ligand>
</feature>
<keyword evidence="4 6" id="KW-0460">Magnesium</keyword>
<feature type="binding site" evidence="6">
    <location>
        <position position="238"/>
    </location>
    <ligand>
        <name>Mg(2+)</name>
        <dbReference type="ChEBI" id="CHEBI:18420"/>
        <label>1</label>
    </ligand>
</feature>
<sequence>MSVEFGGGAASIAASPSSLSYNHPHDTHSDHNSEPINVHPSTPRAPPAPIHPGVIPDLYHPPRQTQQPTVPKRISRNTRANITIGSLNLNGRHSAALSYSPISKWTSVHSAIKNARIGILAVQETHLNEEYTDEIHKLFGKRLMVINSHDPDRPTASAGVAFILNREITDTAHTDTRVIIPGRAILLSTTWHTSERFTILNIYAPNDYAQHSEFWHKISAYWTDNNLPKPDFMVGDFNIVEDPIDRSPPHSDPILATAALRDARISLSLIDAWRTDNPNERLYTFSSNLNRFSRIDRIYANPAHLTHLTEWSITPSAIPSDHLLTTVRFTPTNAPHIGPGRWTWPLGLLHDPDLLCKVISLGIDLEERLTTQNMNRDVNCNPQLLWQKFKKNITDFAKAHAKVTFAKINRKITQLQNDLDRTRNSLDMDVSENTRAHAAFLESELDHLHKKRFAKAQAFGQAQWADKSESPTKY</sequence>
<evidence type="ECO:0000313" key="11">
    <source>
        <dbReference type="Proteomes" id="UP000076761"/>
    </source>
</evidence>
<dbReference type="InterPro" id="IPR005135">
    <property type="entry name" value="Endo/exonuclease/phosphatase"/>
</dbReference>
<feature type="site" description="Important for catalytic activity" evidence="7">
    <location>
        <position position="296"/>
    </location>
</feature>
<feature type="binding site" evidence="6">
    <location>
        <position position="124"/>
    </location>
    <ligand>
        <name>Mg(2+)</name>
        <dbReference type="ChEBI" id="CHEBI:18420"/>
        <label>1</label>
    </ligand>
</feature>
<dbReference type="STRING" id="1314782.A0A165T148"/>
<dbReference type="GO" id="GO:0008311">
    <property type="term" value="F:double-stranded DNA 3'-5' DNA exonuclease activity"/>
    <property type="evidence" value="ECO:0007669"/>
    <property type="project" value="TreeGrafter"/>
</dbReference>
<comment type="similarity">
    <text evidence="1">Belongs to the DNA repair enzymes AP/ExoA family.</text>
</comment>
<evidence type="ECO:0000256" key="3">
    <source>
        <dbReference type="ARBA" id="ARBA00022801"/>
    </source>
</evidence>
<dbReference type="PANTHER" id="PTHR22748:SF4">
    <property type="entry name" value="DNA-(APURINIC OR APYRIMIDINIC SITE) ENDONUCLEASE 2"/>
    <property type="match status" value="1"/>
</dbReference>
<comment type="cofactor">
    <cofactor evidence="6">
        <name>Mg(2+)</name>
        <dbReference type="ChEBI" id="CHEBI:18420"/>
    </cofactor>
    <cofactor evidence="6">
        <name>Mn(2+)</name>
        <dbReference type="ChEBI" id="CHEBI:29035"/>
    </cofactor>
    <text evidence="6">Probably binds two magnesium or manganese ions per subunit.</text>
</comment>
<dbReference type="GO" id="GO:0005634">
    <property type="term" value="C:nucleus"/>
    <property type="evidence" value="ECO:0007669"/>
    <property type="project" value="TreeGrafter"/>
</dbReference>
<dbReference type="OrthoDB" id="3264871at2759"/>
<feature type="domain" description="Endonuclease/exonuclease/phosphatase" evidence="9">
    <location>
        <begin position="108"/>
        <end position="322"/>
    </location>
</feature>
<evidence type="ECO:0000256" key="6">
    <source>
        <dbReference type="PIRSR" id="PIRSR604808-2"/>
    </source>
</evidence>
<feature type="active site" description="Proton acceptor" evidence="5">
    <location>
        <position position="322"/>
    </location>
</feature>
<dbReference type="PANTHER" id="PTHR22748">
    <property type="entry name" value="AP ENDONUCLEASE"/>
    <property type="match status" value="1"/>
</dbReference>
<evidence type="ECO:0000256" key="8">
    <source>
        <dbReference type="SAM" id="MobiDB-lite"/>
    </source>
</evidence>
<evidence type="ECO:0000256" key="2">
    <source>
        <dbReference type="ARBA" id="ARBA00022723"/>
    </source>
</evidence>
<feature type="site" description="Interaction with DNA substrate" evidence="7">
    <location>
        <position position="322"/>
    </location>
</feature>
<dbReference type="Proteomes" id="UP000076761">
    <property type="component" value="Unassembled WGS sequence"/>
</dbReference>
<reference evidence="10 11" key="1">
    <citation type="journal article" date="2016" name="Mol. Biol. Evol.">
        <title>Comparative Genomics of Early-Diverging Mushroom-Forming Fungi Provides Insights into the Origins of Lignocellulose Decay Capabilities.</title>
        <authorList>
            <person name="Nagy L.G."/>
            <person name="Riley R."/>
            <person name="Tritt A."/>
            <person name="Adam C."/>
            <person name="Daum C."/>
            <person name="Floudas D."/>
            <person name="Sun H."/>
            <person name="Yadav J.S."/>
            <person name="Pangilinan J."/>
            <person name="Larsson K.H."/>
            <person name="Matsuura K."/>
            <person name="Barry K."/>
            <person name="Labutti K."/>
            <person name="Kuo R."/>
            <person name="Ohm R.A."/>
            <person name="Bhattacharya S.S."/>
            <person name="Shirouzu T."/>
            <person name="Yoshinaga Y."/>
            <person name="Martin F.M."/>
            <person name="Grigoriev I.V."/>
            <person name="Hibbett D.S."/>
        </authorList>
    </citation>
    <scope>NUCLEOTIDE SEQUENCE [LARGE SCALE GENOMIC DNA]</scope>
    <source>
        <strain evidence="10 11">HHB14362 ss-1</strain>
    </source>
</reference>
<feature type="binding site" evidence="6">
    <location>
        <position position="322"/>
    </location>
    <ligand>
        <name>Mg(2+)</name>
        <dbReference type="ChEBI" id="CHEBI:18420"/>
        <label>1</label>
    </ligand>
</feature>
<dbReference type="GO" id="GO:0046872">
    <property type="term" value="F:metal ion binding"/>
    <property type="evidence" value="ECO:0007669"/>
    <property type="project" value="UniProtKB-KW"/>
</dbReference>
<dbReference type="GO" id="GO:0008081">
    <property type="term" value="F:phosphoric diester hydrolase activity"/>
    <property type="evidence" value="ECO:0007669"/>
    <property type="project" value="TreeGrafter"/>
</dbReference>
<evidence type="ECO:0000313" key="10">
    <source>
        <dbReference type="EMBL" id="KZT25978.1"/>
    </source>
</evidence>
<feature type="binding site" evidence="6">
    <location>
        <position position="321"/>
    </location>
    <ligand>
        <name>Mg(2+)</name>
        <dbReference type="ChEBI" id="CHEBI:18420"/>
        <label>1</label>
    </ligand>
</feature>
<proteinExistence type="inferred from homology"/>
<feature type="non-terminal residue" evidence="10">
    <location>
        <position position="474"/>
    </location>
</feature>
<keyword evidence="2 6" id="KW-0479">Metal-binding</keyword>
<feature type="active site" description="Proton donor/acceptor" evidence="5">
    <location>
        <position position="236"/>
    </location>
</feature>
<dbReference type="GO" id="GO:0006284">
    <property type="term" value="P:base-excision repair"/>
    <property type="evidence" value="ECO:0007669"/>
    <property type="project" value="TreeGrafter"/>
</dbReference>
<dbReference type="AlphaFoldDB" id="A0A165T148"/>
<keyword evidence="6" id="KW-0464">Manganese</keyword>
<evidence type="ECO:0000256" key="1">
    <source>
        <dbReference type="ARBA" id="ARBA00007092"/>
    </source>
</evidence>
<keyword evidence="3" id="KW-0378">Hydrolase</keyword>
<feature type="compositionally biased region" description="Basic and acidic residues" evidence="8">
    <location>
        <begin position="23"/>
        <end position="33"/>
    </location>
</feature>
<dbReference type="Pfam" id="PF03372">
    <property type="entry name" value="Exo_endo_phos"/>
    <property type="match status" value="1"/>
</dbReference>
<dbReference type="GO" id="GO:0003906">
    <property type="term" value="F:DNA-(apurinic or apyrimidinic site) endonuclease activity"/>
    <property type="evidence" value="ECO:0007669"/>
    <property type="project" value="TreeGrafter"/>
</dbReference>
<evidence type="ECO:0000259" key="9">
    <source>
        <dbReference type="Pfam" id="PF03372"/>
    </source>
</evidence>
<protein>
    <submittedName>
        <fullName evidence="10">DNase I-like protein</fullName>
    </submittedName>
</protein>
<evidence type="ECO:0000256" key="7">
    <source>
        <dbReference type="PIRSR" id="PIRSR604808-3"/>
    </source>
</evidence>
<dbReference type="CDD" id="cd09076">
    <property type="entry name" value="L1-EN"/>
    <property type="match status" value="1"/>
</dbReference>
<gene>
    <name evidence="10" type="ORF">NEOLEDRAFT_1064207</name>
</gene>
<evidence type="ECO:0000256" key="4">
    <source>
        <dbReference type="ARBA" id="ARBA00022842"/>
    </source>
</evidence>
<organism evidence="10 11">
    <name type="scientific">Neolentinus lepideus HHB14362 ss-1</name>
    <dbReference type="NCBI Taxonomy" id="1314782"/>
    <lineage>
        <taxon>Eukaryota</taxon>
        <taxon>Fungi</taxon>
        <taxon>Dikarya</taxon>
        <taxon>Basidiomycota</taxon>
        <taxon>Agaricomycotina</taxon>
        <taxon>Agaricomycetes</taxon>
        <taxon>Gloeophyllales</taxon>
        <taxon>Gloeophyllaceae</taxon>
        <taxon>Neolentinus</taxon>
    </lineage>
</organism>
<feature type="active site" evidence="5">
    <location>
        <position position="203"/>
    </location>
</feature>
<accession>A0A165T148</accession>
<feature type="region of interest" description="Disordered" evidence="8">
    <location>
        <begin position="1"/>
        <end position="71"/>
    </location>
</feature>
<feature type="binding site" evidence="6">
    <location>
        <position position="88"/>
    </location>
    <ligand>
        <name>Mg(2+)</name>
        <dbReference type="ChEBI" id="CHEBI:18420"/>
        <label>1</label>
    </ligand>
</feature>
<dbReference type="EMBL" id="KV425569">
    <property type="protein sequence ID" value="KZT25978.1"/>
    <property type="molecule type" value="Genomic_DNA"/>
</dbReference>
<dbReference type="Gene3D" id="3.60.10.10">
    <property type="entry name" value="Endonuclease/exonuclease/phosphatase"/>
    <property type="match status" value="1"/>
</dbReference>
<dbReference type="SUPFAM" id="SSF56219">
    <property type="entry name" value="DNase I-like"/>
    <property type="match status" value="1"/>
</dbReference>
<feature type="site" description="Transition state stabilizer" evidence="7">
    <location>
        <position position="238"/>
    </location>
</feature>
<name>A0A165T148_9AGAM</name>
<evidence type="ECO:0000256" key="5">
    <source>
        <dbReference type="PIRSR" id="PIRSR604808-1"/>
    </source>
</evidence>
<dbReference type="InterPro" id="IPR036691">
    <property type="entry name" value="Endo/exonu/phosph_ase_sf"/>
</dbReference>
<dbReference type="InterPro" id="IPR004808">
    <property type="entry name" value="AP_endonuc_1"/>
</dbReference>
<keyword evidence="11" id="KW-1185">Reference proteome</keyword>
<dbReference type="InParanoid" id="A0A165T148"/>